<protein>
    <submittedName>
        <fullName evidence="2">Alpha/beta fold hydrolase</fullName>
    </submittedName>
</protein>
<evidence type="ECO:0000259" key="1">
    <source>
        <dbReference type="Pfam" id="PF12697"/>
    </source>
</evidence>
<dbReference type="Proteomes" id="UP001520878">
    <property type="component" value="Unassembled WGS sequence"/>
</dbReference>
<gene>
    <name evidence="2" type="ORF">LJ739_07925</name>
</gene>
<sequence>MQTSPIVPPHCAASPVVAIHGSASNGGIWAPLSQLAGGKRRVVAPTLQGYGEQDTQRIDYESTLSQRAVPVLETIDSLAGQVHLLAHSFGASVALEILRVIPERINSVTLFEPVTPVLLKDKGEAHDLELLADLLALAALVKETHAEVGMETFVNFWHGADVWQQLPQRVRVSLARYAPVVYQDFIEAYYNQPEGLLSTVRYTGPFSLLVGQHTNAHARRMTEVVALQFAQARVNVIDGVGHMGPVTHPIDVQSRMFAQIEQMAREHGNPVRHIKAVVQGGHINHDLRRSS</sequence>
<dbReference type="InterPro" id="IPR000073">
    <property type="entry name" value="AB_hydrolase_1"/>
</dbReference>
<accession>A0ABS8G8Y1</accession>
<dbReference type="SUPFAM" id="SSF53474">
    <property type="entry name" value="alpha/beta-Hydrolases"/>
    <property type="match status" value="1"/>
</dbReference>
<dbReference type="EMBL" id="JAJEWP010000001">
    <property type="protein sequence ID" value="MCC2616164.1"/>
    <property type="molecule type" value="Genomic_DNA"/>
</dbReference>
<keyword evidence="3" id="KW-1185">Reference proteome</keyword>
<feature type="domain" description="AB hydrolase-1" evidence="1">
    <location>
        <begin position="16"/>
        <end position="251"/>
    </location>
</feature>
<dbReference type="InterPro" id="IPR050266">
    <property type="entry name" value="AB_hydrolase_sf"/>
</dbReference>
<name>A0ABS8G8Y1_9ALTE</name>
<evidence type="ECO:0000313" key="3">
    <source>
        <dbReference type="Proteomes" id="UP001520878"/>
    </source>
</evidence>
<dbReference type="Gene3D" id="3.40.50.1820">
    <property type="entry name" value="alpha/beta hydrolase"/>
    <property type="match status" value="1"/>
</dbReference>
<dbReference type="InterPro" id="IPR029058">
    <property type="entry name" value="AB_hydrolase_fold"/>
</dbReference>
<proteinExistence type="predicted"/>
<evidence type="ECO:0000313" key="2">
    <source>
        <dbReference type="EMBL" id="MCC2616164.1"/>
    </source>
</evidence>
<keyword evidence="2" id="KW-0378">Hydrolase</keyword>
<dbReference type="Pfam" id="PF12697">
    <property type="entry name" value="Abhydrolase_6"/>
    <property type="match status" value="1"/>
</dbReference>
<reference evidence="2 3" key="1">
    <citation type="submission" date="2021-10" db="EMBL/GenBank/DDBJ databases">
        <title>Draft genome of Aestuariibacter halophilus JC2043.</title>
        <authorList>
            <person name="Emsley S.A."/>
            <person name="Pfannmuller K.M."/>
            <person name="Ushijima B."/>
            <person name="Saw J.H."/>
            <person name="Videau P."/>
        </authorList>
    </citation>
    <scope>NUCLEOTIDE SEQUENCE [LARGE SCALE GENOMIC DNA]</scope>
    <source>
        <strain evidence="2 3">JC2043</strain>
    </source>
</reference>
<dbReference type="RefSeq" id="WP_229158897.1">
    <property type="nucleotide sequence ID" value="NZ_JAJEWP010000001.1"/>
</dbReference>
<dbReference type="GO" id="GO:0016787">
    <property type="term" value="F:hydrolase activity"/>
    <property type="evidence" value="ECO:0007669"/>
    <property type="project" value="UniProtKB-KW"/>
</dbReference>
<organism evidence="2 3">
    <name type="scientific">Fluctibacter halophilus</name>
    <dbReference type="NCBI Taxonomy" id="226011"/>
    <lineage>
        <taxon>Bacteria</taxon>
        <taxon>Pseudomonadati</taxon>
        <taxon>Pseudomonadota</taxon>
        <taxon>Gammaproteobacteria</taxon>
        <taxon>Alteromonadales</taxon>
        <taxon>Alteromonadaceae</taxon>
        <taxon>Fluctibacter</taxon>
    </lineage>
</organism>
<dbReference type="PANTHER" id="PTHR43798">
    <property type="entry name" value="MONOACYLGLYCEROL LIPASE"/>
    <property type="match status" value="1"/>
</dbReference>
<dbReference type="PRINTS" id="PR00111">
    <property type="entry name" value="ABHYDROLASE"/>
</dbReference>
<comment type="caution">
    <text evidence="2">The sequence shown here is derived from an EMBL/GenBank/DDBJ whole genome shotgun (WGS) entry which is preliminary data.</text>
</comment>